<dbReference type="PANTHER" id="PTHR48111:SF67">
    <property type="entry name" value="TRANSCRIPTIONAL REGULATORY PROTEIN TCTD"/>
    <property type="match status" value="1"/>
</dbReference>
<evidence type="ECO:0000256" key="3">
    <source>
        <dbReference type="ARBA" id="ARBA00023163"/>
    </source>
</evidence>
<name>A0A2G1QJN4_9HYPH</name>
<evidence type="ECO:0000256" key="5">
    <source>
        <dbReference type="PROSITE-ProRule" id="PRU01091"/>
    </source>
</evidence>
<evidence type="ECO:0000256" key="4">
    <source>
        <dbReference type="PROSITE-ProRule" id="PRU00169"/>
    </source>
</evidence>
<organism evidence="8 9">
    <name type="scientific">Zhengella mangrovi</name>
    <dbReference type="NCBI Taxonomy" id="1982044"/>
    <lineage>
        <taxon>Bacteria</taxon>
        <taxon>Pseudomonadati</taxon>
        <taxon>Pseudomonadota</taxon>
        <taxon>Alphaproteobacteria</taxon>
        <taxon>Hyphomicrobiales</taxon>
        <taxon>Notoacmeibacteraceae</taxon>
        <taxon>Zhengella</taxon>
    </lineage>
</organism>
<evidence type="ECO:0000313" key="9">
    <source>
        <dbReference type="Proteomes" id="UP000221168"/>
    </source>
</evidence>
<dbReference type="CDD" id="cd00383">
    <property type="entry name" value="trans_reg_C"/>
    <property type="match status" value="1"/>
</dbReference>
<dbReference type="GO" id="GO:0000976">
    <property type="term" value="F:transcription cis-regulatory region binding"/>
    <property type="evidence" value="ECO:0007669"/>
    <property type="project" value="TreeGrafter"/>
</dbReference>
<dbReference type="InterPro" id="IPR036388">
    <property type="entry name" value="WH-like_DNA-bd_sf"/>
</dbReference>
<protein>
    <submittedName>
        <fullName evidence="8">Two-component system response regulator</fullName>
    </submittedName>
</protein>
<keyword evidence="9" id="KW-1185">Reference proteome</keyword>
<dbReference type="OrthoDB" id="9807846at2"/>
<dbReference type="InterPro" id="IPR016032">
    <property type="entry name" value="Sig_transdc_resp-reg_C-effctor"/>
</dbReference>
<dbReference type="Pfam" id="PF00486">
    <property type="entry name" value="Trans_reg_C"/>
    <property type="match status" value="1"/>
</dbReference>
<keyword evidence="1" id="KW-0805">Transcription regulation</keyword>
<dbReference type="GO" id="GO:0032993">
    <property type="term" value="C:protein-DNA complex"/>
    <property type="evidence" value="ECO:0007669"/>
    <property type="project" value="TreeGrafter"/>
</dbReference>
<feature type="DNA-binding region" description="OmpR/PhoB-type" evidence="5">
    <location>
        <begin position="121"/>
        <end position="222"/>
    </location>
</feature>
<feature type="domain" description="OmpR/PhoB-type" evidence="7">
    <location>
        <begin position="121"/>
        <end position="222"/>
    </location>
</feature>
<dbReference type="GO" id="GO:0000156">
    <property type="term" value="F:phosphorelay response regulator activity"/>
    <property type="evidence" value="ECO:0007669"/>
    <property type="project" value="TreeGrafter"/>
</dbReference>
<dbReference type="InterPro" id="IPR011006">
    <property type="entry name" value="CheY-like_superfamily"/>
</dbReference>
<dbReference type="SUPFAM" id="SSF46894">
    <property type="entry name" value="C-terminal effector domain of the bipartite response regulators"/>
    <property type="match status" value="1"/>
</dbReference>
<gene>
    <name evidence="8" type="ORF">CSC94_17800</name>
</gene>
<keyword evidence="2 5" id="KW-0238">DNA-binding</keyword>
<keyword evidence="3" id="KW-0804">Transcription</keyword>
<feature type="domain" description="Response regulatory" evidence="6">
    <location>
        <begin position="1"/>
        <end position="116"/>
    </location>
</feature>
<dbReference type="EMBL" id="PDVP01000013">
    <property type="protein sequence ID" value="PHP65702.1"/>
    <property type="molecule type" value="Genomic_DNA"/>
</dbReference>
<dbReference type="InterPro" id="IPR001867">
    <property type="entry name" value="OmpR/PhoB-type_DNA-bd"/>
</dbReference>
<dbReference type="InterPro" id="IPR001789">
    <property type="entry name" value="Sig_transdc_resp-reg_receiver"/>
</dbReference>
<evidence type="ECO:0000313" key="8">
    <source>
        <dbReference type="EMBL" id="PHP65702.1"/>
    </source>
</evidence>
<sequence>MIVVVDDREIVVDSYRSMLGREGFPVAGFSPDEFIEWMETAGESDFDSIIACLVGDVPDDVPLPQAGQGANRIARIALIERQNLARTLELFDAGFDDVVRKPVHVREILARISVIRKRHAPEVVQEGTERLKVFFDGRDPEIDGEVFPLPRRERRILEFLASAEGRRVSRAQIFNATYGVFDDSIEECVVESHISKLRRKLRGALGYDPIDSRRYLGYRLVVESEGGEAPPAEKGRSRELSMA</sequence>
<dbReference type="Gene3D" id="1.10.10.10">
    <property type="entry name" value="Winged helix-like DNA-binding domain superfamily/Winged helix DNA-binding domain"/>
    <property type="match status" value="1"/>
</dbReference>
<dbReference type="GO" id="GO:0005829">
    <property type="term" value="C:cytosol"/>
    <property type="evidence" value="ECO:0007669"/>
    <property type="project" value="TreeGrafter"/>
</dbReference>
<dbReference type="SMART" id="SM00862">
    <property type="entry name" value="Trans_reg_C"/>
    <property type="match status" value="1"/>
</dbReference>
<dbReference type="InterPro" id="IPR039420">
    <property type="entry name" value="WalR-like"/>
</dbReference>
<dbReference type="PANTHER" id="PTHR48111">
    <property type="entry name" value="REGULATOR OF RPOS"/>
    <property type="match status" value="1"/>
</dbReference>
<dbReference type="AlphaFoldDB" id="A0A2G1QJN4"/>
<evidence type="ECO:0000256" key="2">
    <source>
        <dbReference type="ARBA" id="ARBA00023125"/>
    </source>
</evidence>
<proteinExistence type="predicted"/>
<accession>A0A2G1QJN4</accession>
<comment type="caution">
    <text evidence="4">Lacks conserved residue(s) required for the propagation of feature annotation.</text>
</comment>
<evidence type="ECO:0000259" key="7">
    <source>
        <dbReference type="PROSITE" id="PS51755"/>
    </source>
</evidence>
<dbReference type="SUPFAM" id="SSF52172">
    <property type="entry name" value="CheY-like"/>
    <property type="match status" value="1"/>
</dbReference>
<dbReference type="PROSITE" id="PS50110">
    <property type="entry name" value="RESPONSE_REGULATORY"/>
    <property type="match status" value="1"/>
</dbReference>
<dbReference type="PROSITE" id="PS51755">
    <property type="entry name" value="OMPR_PHOB"/>
    <property type="match status" value="1"/>
</dbReference>
<dbReference type="Gene3D" id="3.40.50.2300">
    <property type="match status" value="1"/>
</dbReference>
<dbReference type="RefSeq" id="WP_099307728.1">
    <property type="nucleotide sequence ID" value="NZ_PDVP01000013.1"/>
</dbReference>
<reference evidence="8 9" key="1">
    <citation type="submission" date="2017-10" db="EMBL/GenBank/DDBJ databases">
        <title>Sedimentibacterium mangrovi gen. nov., sp. nov., a novel member of family Phyllobacteriacea isolated from mangrove sediment.</title>
        <authorList>
            <person name="Liao H."/>
            <person name="Tian Y."/>
        </authorList>
    </citation>
    <scope>NUCLEOTIDE SEQUENCE [LARGE SCALE GENOMIC DNA]</scope>
    <source>
        <strain evidence="8 9">X9-2-2</strain>
    </source>
</reference>
<evidence type="ECO:0000259" key="6">
    <source>
        <dbReference type="PROSITE" id="PS50110"/>
    </source>
</evidence>
<comment type="caution">
    <text evidence="8">The sequence shown here is derived from an EMBL/GenBank/DDBJ whole genome shotgun (WGS) entry which is preliminary data.</text>
</comment>
<dbReference type="GO" id="GO:0006355">
    <property type="term" value="P:regulation of DNA-templated transcription"/>
    <property type="evidence" value="ECO:0007669"/>
    <property type="project" value="InterPro"/>
</dbReference>
<dbReference type="Proteomes" id="UP000221168">
    <property type="component" value="Unassembled WGS sequence"/>
</dbReference>
<evidence type="ECO:0000256" key="1">
    <source>
        <dbReference type="ARBA" id="ARBA00023015"/>
    </source>
</evidence>